<dbReference type="AlphaFoldDB" id="A0A4Y9QQ61"/>
<evidence type="ECO:0000259" key="1">
    <source>
        <dbReference type="SMART" id="SM00460"/>
    </source>
</evidence>
<keyword evidence="3" id="KW-1185">Reference proteome</keyword>
<gene>
    <name evidence="2" type="ORF">E4S40_09795</name>
</gene>
<dbReference type="InterPro" id="IPR038765">
    <property type="entry name" value="Papain-like_cys_pep_sf"/>
</dbReference>
<protein>
    <submittedName>
        <fullName evidence="2">Transglutaminase family protein</fullName>
    </submittedName>
</protein>
<dbReference type="OrthoDB" id="9804872at2"/>
<dbReference type="SMART" id="SM00460">
    <property type="entry name" value="TGc"/>
    <property type="match status" value="1"/>
</dbReference>
<organism evidence="2 3">
    <name type="scientific">Algoriphagus kandeliae</name>
    <dbReference type="NCBI Taxonomy" id="2562278"/>
    <lineage>
        <taxon>Bacteria</taxon>
        <taxon>Pseudomonadati</taxon>
        <taxon>Bacteroidota</taxon>
        <taxon>Cytophagia</taxon>
        <taxon>Cytophagales</taxon>
        <taxon>Cyclobacteriaceae</taxon>
        <taxon>Algoriphagus</taxon>
    </lineage>
</organism>
<evidence type="ECO:0000313" key="3">
    <source>
        <dbReference type="Proteomes" id="UP000297647"/>
    </source>
</evidence>
<name>A0A4Y9QQ61_9BACT</name>
<reference evidence="2 3" key="1">
    <citation type="submission" date="2019-03" db="EMBL/GenBank/DDBJ databases">
        <title>Algoriphagus sp. nov, a new strain isolated from root system soil of mangrove plant Kandelia.</title>
        <authorList>
            <person name="Yin Q."/>
            <person name="Wang K."/>
            <person name="Song Z."/>
        </authorList>
    </citation>
    <scope>NUCLEOTIDE SEQUENCE [LARGE SCALE GENOMIC DNA]</scope>
    <source>
        <strain evidence="2 3">XY-J91</strain>
    </source>
</reference>
<evidence type="ECO:0000313" key="2">
    <source>
        <dbReference type="EMBL" id="TFV94317.1"/>
    </source>
</evidence>
<dbReference type="PANTHER" id="PTHR33490:SF1">
    <property type="entry name" value="SLL1233 PROTEIN"/>
    <property type="match status" value="1"/>
</dbReference>
<dbReference type="InterPro" id="IPR002931">
    <property type="entry name" value="Transglutaminase-like"/>
</dbReference>
<dbReference type="Pfam" id="PF01841">
    <property type="entry name" value="Transglut_core"/>
    <property type="match status" value="1"/>
</dbReference>
<sequence>MLIQVHHQTHYTYTEKVGLGVHQLYLLPQYRPHFRIKNQEIKIDPQPEGKHDRQDLAGNWYQQVWFSGETDNFQIQTDWVFELYPFNPFGFIIDHDLEQSAREDDLPMFQYRKSEEFSRPFLIRPEAVDYQSFLLPIREKSNGLVDFLVNLTQEIYQNWPHLVRHEQNIWQPSFTFSEKKGSCRDLAWMQMNMLRSMGLACRFVSGYAFNPKLDDGHELHAWMEVFLPGAGWIGLDPSLGLLTDHHYIPLAVHPEPYETMPVKGSYFGKAESSLHTFVDLKLIEH</sequence>
<dbReference type="Proteomes" id="UP000297647">
    <property type="component" value="Unassembled WGS sequence"/>
</dbReference>
<dbReference type="PANTHER" id="PTHR33490">
    <property type="entry name" value="BLR5614 PROTEIN-RELATED"/>
    <property type="match status" value="1"/>
</dbReference>
<dbReference type="SUPFAM" id="SSF54001">
    <property type="entry name" value="Cysteine proteinases"/>
    <property type="match status" value="1"/>
</dbReference>
<dbReference type="Pfam" id="PF08379">
    <property type="entry name" value="Bact_transglu_N"/>
    <property type="match status" value="1"/>
</dbReference>
<dbReference type="Gene3D" id="3.10.620.30">
    <property type="match status" value="1"/>
</dbReference>
<feature type="domain" description="Transglutaminase-like" evidence="1">
    <location>
        <begin position="175"/>
        <end position="239"/>
    </location>
</feature>
<dbReference type="InterPro" id="IPR013589">
    <property type="entry name" value="Bac_transglu_N"/>
</dbReference>
<dbReference type="EMBL" id="SPSB01000003">
    <property type="protein sequence ID" value="TFV94317.1"/>
    <property type="molecule type" value="Genomic_DNA"/>
</dbReference>
<proteinExistence type="predicted"/>
<accession>A0A4Y9QQ61</accession>
<comment type="caution">
    <text evidence="2">The sequence shown here is derived from an EMBL/GenBank/DDBJ whole genome shotgun (WGS) entry which is preliminary data.</text>
</comment>
<dbReference type="RefSeq" id="WP_135073533.1">
    <property type="nucleotide sequence ID" value="NZ_SPSB01000003.1"/>
</dbReference>